<evidence type="ECO:0000313" key="2">
    <source>
        <dbReference type="EMBL" id="KAK0420711.1"/>
    </source>
</evidence>
<accession>A0AA39IA93</accession>
<proteinExistence type="predicted"/>
<dbReference type="EMBL" id="JAUCMV010000002">
    <property type="protein sequence ID" value="KAK0420711.1"/>
    <property type="molecule type" value="Genomic_DNA"/>
</dbReference>
<evidence type="ECO:0000313" key="3">
    <source>
        <dbReference type="Proteomes" id="UP001175271"/>
    </source>
</evidence>
<feature type="compositionally biased region" description="Basic and acidic residues" evidence="1">
    <location>
        <begin position="124"/>
        <end position="134"/>
    </location>
</feature>
<keyword evidence="3" id="KW-1185">Reference proteome</keyword>
<name>A0AA39IA93_9BILA</name>
<dbReference type="AlphaFoldDB" id="A0AA39IA93"/>
<sequence length="275" mass="31946">MYADQQAQQHEIDRLTALLTECLDEHDIIERNMQDKEEALKAELDGLSTRLDSANSEKEGLQEELREVKARLQVEAEDQRSILKEKERRWTEEIHEMWQGKEAAQYGLRETTVELETLRSQLEDLKKSGKDAGQKTESTLNDPLEDENSALKRKVIILQKRCEQLHKEVSLLMQEKRAALDTSFALQTQNHATRAELEDVVAELRKEQKKSLQLLKDANTMENEFLAMCEKVKELGDSFVATRNSLERVQTRNEELEGAMKRLRITAVRKNETRR</sequence>
<protein>
    <submittedName>
        <fullName evidence="2">Uncharacterized protein</fullName>
    </submittedName>
</protein>
<dbReference type="Proteomes" id="UP001175271">
    <property type="component" value="Unassembled WGS sequence"/>
</dbReference>
<organism evidence="2 3">
    <name type="scientific">Steinernema hermaphroditum</name>
    <dbReference type="NCBI Taxonomy" id="289476"/>
    <lineage>
        <taxon>Eukaryota</taxon>
        <taxon>Metazoa</taxon>
        <taxon>Ecdysozoa</taxon>
        <taxon>Nematoda</taxon>
        <taxon>Chromadorea</taxon>
        <taxon>Rhabditida</taxon>
        <taxon>Tylenchina</taxon>
        <taxon>Panagrolaimomorpha</taxon>
        <taxon>Strongyloidoidea</taxon>
        <taxon>Steinernematidae</taxon>
        <taxon>Steinernema</taxon>
    </lineage>
</organism>
<gene>
    <name evidence="2" type="ORF">QR680_014840</name>
</gene>
<evidence type="ECO:0000256" key="1">
    <source>
        <dbReference type="SAM" id="MobiDB-lite"/>
    </source>
</evidence>
<reference evidence="2" key="1">
    <citation type="submission" date="2023-06" db="EMBL/GenBank/DDBJ databases">
        <title>Genomic analysis of the entomopathogenic nematode Steinernema hermaphroditum.</title>
        <authorList>
            <person name="Schwarz E.M."/>
            <person name="Heppert J.K."/>
            <person name="Baniya A."/>
            <person name="Schwartz H.T."/>
            <person name="Tan C.-H."/>
            <person name="Antoshechkin I."/>
            <person name="Sternberg P.W."/>
            <person name="Goodrich-Blair H."/>
            <person name="Dillman A.R."/>
        </authorList>
    </citation>
    <scope>NUCLEOTIDE SEQUENCE</scope>
    <source>
        <strain evidence="2">PS9179</strain>
        <tissue evidence="2">Whole animal</tissue>
    </source>
</reference>
<comment type="caution">
    <text evidence="2">The sequence shown here is derived from an EMBL/GenBank/DDBJ whole genome shotgun (WGS) entry which is preliminary data.</text>
</comment>
<feature type="region of interest" description="Disordered" evidence="1">
    <location>
        <begin position="124"/>
        <end position="145"/>
    </location>
</feature>